<dbReference type="EMBL" id="JBHTNF010000012">
    <property type="protein sequence ID" value="MFD1329511.1"/>
    <property type="molecule type" value="Genomic_DNA"/>
</dbReference>
<dbReference type="SUPFAM" id="SSF109854">
    <property type="entry name" value="DinB/YfiT-like putative metalloenzymes"/>
    <property type="match status" value="1"/>
</dbReference>
<dbReference type="Pfam" id="PF09351">
    <property type="entry name" value="DUF1993"/>
    <property type="match status" value="1"/>
</dbReference>
<dbReference type="PANTHER" id="PTHR36922">
    <property type="entry name" value="BLL2446 PROTEIN"/>
    <property type="match status" value="1"/>
</dbReference>
<sequence>MTLSMHRLSVPVFVRGLNVLARLVDKAQVHADASTIPPDVLINARLAPDMLSFSGQIQRASDTSKNALGRLTGAGAPSFPDTETTFAELQARIDRTIAYLNSIRETDLAGSEARQVTLNVGKLQVTFTGADYLLEFALPNFFFHVTTAYDILRHNGLEIGKGDYLGPYA</sequence>
<gene>
    <name evidence="1" type="ORF">ACFQ33_16605</name>
</gene>
<protein>
    <submittedName>
        <fullName evidence="1">DUF1993 family protein</fullName>
    </submittedName>
</protein>
<accession>A0ABW3YZZ5</accession>
<dbReference type="InterPro" id="IPR018531">
    <property type="entry name" value="DUF1993"/>
</dbReference>
<proteinExistence type="predicted"/>
<dbReference type="Gene3D" id="1.20.120.450">
    <property type="entry name" value="dinb family like domain"/>
    <property type="match status" value="1"/>
</dbReference>
<reference evidence="2" key="1">
    <citation type="journal article" date="2019" name="Int. J. Syst. Evol. Microbiol.">
        <title>The Global Catalogue of Microorganisms (GCM) 10K type strain sequencing project: providing services to taxonomists for standard genome sequencing and annotation.</title>
        <authorList>
            <consortium name="The Broad Institute Genomics Platform"/>
            <consortium name="The Broad Institute Genome Sequencing Center for Infectious Disease"/>
            <person name="Wu L."/>
            <person name="Ma J."/>
        </authorList>
    </citation>
    <scope>NUCLEOTIDE SEQUENCE [LARGE SCALE GENOMIC DNA]</scope>
    <source>
        <strain evidence="2">CCUG 55609</strain>
    </source>
</reference>
<dbReference type="PANTHER" id="PTHR36922:SF1">
    <property type="entry name" value="DUF1993 DOMAIN-CONTAINING PROTEIN"/>
    <property type="match status" value="1"/>
</dbReference>
<keyword evidence="2" id="KW-1185">Reference proteome</keyword>
<evidence type="ECO:0000313" key="2">
    <source>
        <dbReference type="Proteomes" id="UP001597173"/>
    </source>
</evidence>
<organism evidence="1 2">
    <name type="scientific">Mycoplana ramosa</name>
    <name type="common">Mycoplana bullata</name>
    <dbReference type="NCBI Taxonomy" id="40837"/>
    <lineage>
        <taxon>Bacteria</taxon>
        <taxon>Pseudomonadati</taxon>
        <taxon>Pseudomonadota</taxon>
        <taxon>Alphaproteobacteria</taxon>
        <taxon>Hyphomicrobiales</taxon>
        <taxon>Rhizobiaceae</taxon>
        <taxon>Mycoplana</taxon>
    </lineage>
</organism>
<comment type="caution">
    <text evidence="1">The sequence shown here is derived from an EMBL/GenBank/DDBJ whole genome shotgun (WGS) entry which is preliminary data.</text>
</comment>
<name>A0ABW3YZZ5_MYCRA</name>
<dbReference type="Proteomes" id="UP001597173">
    <property type="component" value="Unassembled WGS sequence"/>
</dbReference>
<dbReference type="RefSeq" id="WP_374840594.1">
    <property type="nucleotide sequence ID" value="NZ_JBHEEW010000016.1"/>
</dbReference>
<evidence type="ECO:0000313" key="1">
    <source>
        <dbReference type="EMBL" id="MFD1329511.1"/>
    </source>
</evidence>
<dbReference type="InterPro" id="IPR034660">
    <property type="entry name" value="DinB/YfiT-like"/>
</dbReference>